<dbReference type="PANTHER" id="PTHR36842">
    <property type="entry name" value="PROTEIN TOLB HOMOLOG"/>
    <property type="match status" value="1"/>
</dbReference>
<dbReference type="STRING" id="645274.SAMN04487901_101183"/>
<dbReference type="Pfam" id="PF07676">
    <property type="entry name" value="PD40"/>
    <property type="match status" value="3"/>
</dbReference>
<dbReference type="PROSITE" id="PS51257">
    <property type="entry name" value="PROKAR_LIPOPROTEIN"/>
    <property type="match status" value="1"/>
</dbReference>
<gene>
    <name evidence="3" type="ORF">SAMN04487901_101183</name>
</gene>
<dbReference type="PANTHER" id="PTHR36842:SF1">
    <property type="entry name" value="PROTEIN TOLB"/>
    <property type="match status" value="1"/>
</dbReference>
<keyword evidence="2" id="KW-0732">Signal</keyword>
<dbReference type="SUPFAM" id="SSF82171">
    <property type="entry name" value="DPP6 N-terminal domain-like"/>
    <property type="match status" value="1"/>
</dbReference>
<feature type="signal peptide" evidence="2">
    <location>
        <begin position="1"/>
        <end position="18"/>
    </location>
</feature>
<comment type="similarity">
    <text evidence="1">Belongs to the TolB family.</text>
</comment>
<dbReference type="InterPro" id="IPR011042">
    <property type="entry name" value="6-blade_b-propeller_TolB-like"/>
</dbReference>
<dbReference type="EMBL" id="FNCQ01000001">
    <property type="protein sequence ID" value="SDG17521.1"/>
    <property type="molecule type" value="Genomic_DNA"/>
</dbReference>
<evidence type="ECO:0000256" key="1">
    <source>
        <dbReference type="ARBA" id="ARBA00009820"/>
    </source>
</evidence>
<sequence>MKKLFAIIIVALSLTACGNQIPTTYAESEESPAIYPDYTGVTVPINIAPLTFEPDGKSDGIVARLTAGDKEIICGGTKVQPDFDDWHRLTECAKGQAIKVEVYIQKDGQWTKFKPFDIYVSPDSIDPYISYRLIAPSYITYEELTINQRCLENYDEEVIYDNMLCQNPVDGQCVNCHSYQQYNPERMQFHARQYQGGTVIAYDGKIRKINMTSDSILSAGVYPAWHPWLPLIVYSTNKTMQTFHITNPDKIEVFDTESDLIAYDVERNEVTNIEKEATEFEVFPTWAPDGKALYYCSAHFEFKDTVSPGVELIQRFKEVKYNIYRKRFDLGTKTFGPRELVFRADTLDMSTTLPRVSPDGRYLMFTMGKYGVFHIWHKDADLYMLDLANGKVRCMDEINSPDVESYHSWSSNGRWVVFSSRRDDGNFTRPFIAHIDKNGHGGKPFELPCADPDYHRQFMKSYNIPELMKGAVKITPQSFADALKKDGEQVKYVQHLNK</sequence>
<evidence type="ECO:0000256" key="2">
    <source>
        <dbReference type="SAM" id="SignalP"/>
    </source>
</evidence>
<dbReference type="Gene3D" id="2.120.10.30">
    <property type="entry name" value="TolB, C-terminal domain"/>
    <property type="match status" value="1"/>
</dbReference>
<evidence type="ECO:0000313" key="3">
    <source>
        <dbReference type="EMBL" id="SDG17521.1"/>
    </source>
</evidence>
<feature type="chain" id="PRO_5011443710" evidence="2">
    <location>
        <begin position="19"/>
        <end position="498"/>
    </location>
</feature>
<organism evidence="3 4">
    <name type="scientific">Prevotella communis</name>
    <dbReference type="NCBI Taxonomy" id="2913614"/>
    <lineage>
        <taxon>Bacteria</taxon>
        <taxon>Pseudomonadati</taxon>
        <taxon>Bacteroidota</taxon>
        <taxon>Bacteroidia</taxon>
        <taxon>Bacteroidales</taxon>
        <taxon>Prevotellaceae</taxon>
        <taxon>Prevotella</taxon>
    </lineage>
</organism>
<reference evidence="4" key="1">
    <citation type="submission" date="2016-10" db="EMBL/GenBank/DDBJ databases">
        <authorList>
            <person name="Varghese N."/>
            <person name="Submissions S."/>
        </authorList>
    </citation>
    <scope>NUCLEOTIDE SEQUENCE [LARGE SCALE GENOMIC DNA]</scope>
    <source>
        <strain evidence="4">BP1-148</strain>
    </source>
</reference>
<accession>A0A1G7S3G3</accession>
<protein>
    <submittedName>
        <fullName evidence="3">WD40-like Beta Propeller Repeat</fullName>
    </submittedName>
</protein>
<dbReference type="RefSeq" id="WP_091813723.1">
    <property type="nucleotide sequence ID" value="NZ_CP091794.1"/>
</dbReference>
<dbReference type="InterPro" id="IPR011659">
    <property type="entry name" value="WD40"/>
</dbReference>
<proteinExistence type="inferred from homology"/>
<evidence type="ECO:0000313" key="4">
    <source>
        <dbReference type="Proteomes" id="UP000198779"/>
    </source>
</evidence>
<dbReference type="AlphaFoldDB" id="A0A1G7S3G3"/>
<dbReference type="Proteomes" id="UP000198779">
    <property type="component" value="Unassembled WGS sequence"/>
</dbReference>
<name>A0A1G7S3G3_9BACT</name>
<keyword evidence="4" id="KW-1185">Reference proteome</keyword>